<comment type="caution">
    <text evidence="2">The sequence shown here is derived from an EMBL/GenBank/DDBJ whole genome shotgun (WGS) entry which is preliminary data.</text>
</comment>
<feature type="compositionally biased region" description="Gly residues" evidence="1">
    <location>
        <begin position="9"/>
        <end position="34"/>
    </location>
</feature>
<feature type="compositionally biased region" description="Acidic residues" evidence="1">
    <location>
        <begin position="83"/>
        <end position="97"/>
    </location>
</feature>
<dbReference type="EMBL" id="BLXT01007982">
    <property type="protein sequence ID" value="GFO44716.1"/>
    <property type="molecule type" value="Genomic_DNA"/>
</dbReference>
<evidence type="ECO:0000256" key="1">
    <source>
        <dbReference type="SAM" id="MobiDB-lite"/>
    </source>
</evidence>
<dbReference type="AlphaFoldDB" id="A0AAV4DLG8"/>
<feature type="region of interest" description="Disordered" evidence="1">
    <location>
        <begin position="1"/>
        <end position="97"/>
    </location>
</feature>
<evidence type="ECO:0000313" key="3">
    <source>
        <dbReference type="Proteomes" id="UP000735302"/>
    </source>
</evidence>
<name>A0AAV4DLG8_9GAST</name>
<proteinExistence type="predicted"/>
<sequence>MNDDDDDGGGGGRGGGAGCSGGGGGGDGNDGGGRVFSVESTCGVHTTEPVSRGLAKTRTHIQEEEEEEVVVEEKKKEWKNFKEEDEQEEKEVNEEEEEKVVVVEEKKKERKNFKEEDEQEEKELAHNSRKFMRISFYNLIRRAVRKSRKLCHASAQRGEVSCVLTRIPRVRGTSVGHARPESGNSKQSTGLQKQNELARKVGKA</sequence>
<feature type="compositionally biased region" description="Basic and acidic residues" evidence="1">
    <location>
        <begin position="71"/>
        <end position="82"/>
    </location>
</feature>
<feature type="compositionally biased region" description="Polar residues" evidence="1">
    <location>
        <begin position="182"/>
        <end position="195"/>
    </location>
</feature>
<gene>
    <name evidence="2" type="ORF">PoB_007122100</name>
</gene>
<keyword evidence="3" id="KW-1185">Reference proteome</keyword>
<reference evidence="2 3" key="1">
    <citation type="journal article" date="2021" name="Elife">
        <title>Chloroplast acquisition without the gene transfer in kleptoplastic sea slugs, Plakobranchus ocellatus.</title>
        <authorList>
            <person name="Maeda T."/>
            <person name="Takahashi S."/>
            <person name="Yoshida T."/>
            <person name="Shimamura S."/>
            <person name="Takaki Y."/>
            <person name="Nagai Y."/>
            <person name="Toyoda A."/>
            <person name="Suzuki Y."/>
            <person name="Arimoto A."/>
            <person name="Ishii H."/>
            <person name="Satoh N."/>
            <person name="Nishiyama T."/>
            <person name="Hasebe M."/>
            <person name="Maruyama T."/>
            <person name="Minagawa J."/>
            <person name="Obokata J."/>
            <person name="Shigenobu S."/>
        </authorList>
    </citation>
    <scope>NUCLEOTIDE SEQUENCE [LARGE SCALE GENOMIC DNA]</scope>
</reference>
<accession>A0AAV4DLG8</accession>
<evidence type="ECO:0000313" key="2">
    <source>
        <dbReference type="EMBL" id="GFO44716.1"/>
    </source>
</evidence>
<protein>
    <submittedName>
        <fullName evidence="2">Uncharacterized protein</fullName>
    </submittedName>
</protein>
<feature type="region of interest" description="Disordered" evidence="1">
    <location>
        <begin position="171"/>
        <end position="204"/>
    </location>
</feature>
<organism evidence="2 3">
    <name type="scientific">Plakobranchus ocellatus</name>
    <dbReference type="NCBI Taxonomy" id="259542"/>
    <lineage>
        <taxon>Eukaryota</taxon>
        <taxon>Metazoa</taxon>
        <taxon>Spiralia</taxon>
        <taxon>Lophotrochozoa</taxon>
        <taxon>Mollusca</taxon>
        <taxon>Gastropoda</taxon>
        <taxon>Heterobranchia</taxon>
        <taxon>Euthyneura</taxon>
        <taxon>Panpulmonata</taxon>
        <taxon>Sacoglossa</taxon>
        <taxon>Placobranchoidea</taxon>
        <taxon>Plakobranchidae</taxon>
        <taxon>Plakobranchus</taxon>
    </lineage>
</organism>
<dbReference type="Proteomes" id="UP000735302">
    <property type="component" value="Unassembled WGS sequence"/>
</dbReference>